<evidence type="ECO:0000313" key="2">
    <source>
        <dbReference type="EMBL" id="CTQ75818.1"/>
    </source>
</evidence>
<feature type="transmembrane region" description="Helical" evidence="1">
    <location>
        <begin position="46"/>
        <end position="76"/>
    </location>
</feature>
<sequence length="80" mass="9149">MSAKTAEQELLIIRLLLIIPVLNWFVKDAIYGEDDAKYWFVGNLAMVWAVCIFLFGYPAIILPALAMVPMAFLWILDVCR</sequence>
<keyword evidence="1" id="KW-0472">Membrane</keyword>
<evidence type="ECO:0000256" key="1">
    <source>
        <dbReference type="SAM" id="Phobius"/>
    </source>
</evidence>
<name>A0A0M7AL19_9HYPH</name>
<protein>
    <submittedName>
        <fullName evidence="2">Uncharacterized protein</fullName>
    </submittedName>
</protein>
<keyword evidence="1" id="KW-1133">Transmembrane helix</keyword>
<keyword evidence="3" id="KW-1185">Reference proteome</keyword>
<dbReference type="Proteomes" id="UP000053235">
    <property type="component" value="Unassembled WGS sequence"/>
</dbReference>
<dbReference type="EMBL" id="CXWD01000023">
    <property type="protein sequence ID" value="CTQ75818.1"/>
    <property type="molecule type" value="Genomic_DNA"/>
</dbReference>
<dbReference type="OrthoDB" id="8479738at2"/>
<gene>
    <name evidence="2" type="ORF">LAX5112_04371</name>
</gene>
<evidence type="ECO:0000313" key="3">
    <source>
        <dbReference type="Proteomes" id="UP000053235"/>
    </source>
</evidence>
<keyword evidence="1" id="KW-0812">Transmembrane</keyword>
<reference evidence="3" key="1">
    <citation type="submission" date="2015-07" db="EMBL/GenBank/DDBJ databases">
        <authorList>
            <person name="Rodrigo-Torres Lidia"/>
            <person name="Arahal R.David."/>
        </authorList>
    </citation>
    <scope>NUCLEOTIDE SEQUENCE [LARGE SCALE GENOMIC DNA]</scope>
    <source>
        <strain evidence="3">CECT 5112</strain>
    </source>
</reference>
<dbReference type="AlphaFoldDB" id="A0A0M7AL19"/>
<feature type="transmembrane region" description="Helical" evidence="1">
    <location>
        <begin position="9"/>
        <end position="26"/>
    </location>
</feature>
<dbReference type="RefSeq" id="WP_008193003.1">
    <property type="nucleotide sequence ID" value="NZ_CXWD01000023.1"/>
</dbReference>
<proteinExistence type="predicted"/>
<accession>A0A0M7AL19</accession>
<organism evidence="2 3">
    <name type="scientific">Roseibium alexandrii</name>
    <dbReference type="NCBI Taxonomy" id="388408"/>
    <lineage>
        <taxon>Bacteria</taxon>
        <taxon>Pseudomonadati</taxon>
        <taxon>Pseudomonadota</taxon>
        <taxon>Alphaproteobacteria</taxon>
        <taxon>Hyphomicrobiales</taxon>
        <taxon>Stappiaceae</taxon>
        <taxon>Roseibium</taxon>
    </lineage>
</organism>